<feature type="compositionally biased region" description="Basic and acidic residues" evidence="1">
    <location>
        <begin position="460"/>
        <end position="472"/>
    </location>
</feature>
<dbReference type="PANTHER" id="PTHR31913:SF0">
    <property type="entry name" value="VACUOLAR IMPORT AND DEGRADATION PROTEIN 27"/>
    <property type="match status" value="1"/>
</dbReference>
<dbReference type="Proteomes" id="UP000011083">
    <property type="component" value="Unassembled WGS sequence"/>
</dbReference>
<dbReference type="GO" id="GO:0005737">
    <property type="term" value="C:cytoplasm"/>
    <property type="evidence" value="ECO:0007669"/>
    <property type="project" value="TreeGrafter"/>
</dbReference>
<proteinExistence type="predicted"/>
<keyword evidence="5" id="KW-1185">Reference proteome</keyword>
<evidence type="ECO:0000256" key="1">
    <source>
        <dbReference type="SAM" id="MobiDB-lite"/>
    </source>
</evidence>
<dbReference type="InterPro" id="IPR013863">
    <property type="entry name" value="VID27_C"/>
</dbReference>
<feature type="compositionally biased region" description="Polar residues" evidence="1">
    <location>
        <begin position="239"/>
        <end position="248"/>
    </location>
</feature>
<protein>
    <submittedName>
        <fullName evidence="4">Protein involved in vacuole import and degradation, putative</fullName>
    </submittedName>
</protein>
<evidence type="ECO:0000259" key="3">
    <source>
        <dbReference type="Pfam" id="PF17747"/>
    </source>
</evidence>
<organism evidence="4 5">
    <name type="scientific">Acanthamoeba castellanii (strain ATCC 30010 / Neff)</name>
    <dbReference type="NCBI Taxonomy" id="1257118"/>
    <lineage>
        <taxon>Eukaryota</taxon>
        <taxon>Amoebozoa</taxon>
        <taxon>Discosea</taxon>
        <taxon>Longamoebia</taxon>
        <taxon>Centramoebida</taxon>
        <taxon>Acanthamoebidae</taxon>
        <taxon>Acanthamoeba</taxon>
    </lineage>
</organism>
<evidence type="ECO:0000259" key="2">
    <source>
        <dbReference type="Pfam" id="PF08553"/>
    </source>
</evidence>
<dbReference type="InterPro" id="IPR011044">
    <property type="entry name" value="Quino_amine_DH_bsu"/>
</dbReference>
<dbReference type="VEuPathDB" id="AmoebaDB:ACA1_296380"/>
<evidence type="ECO:0000313" key="5">
    <source>
        <dbReference type="Proteomes" id="UP000011083"/>
    </source>
</evidence>
<feature type="region of interest" description="Disordered" evidence="1">
    <location>
        <begin position="236"/>
        <end position="282"/>
    </location>
</feature>
<sequence length="853" mass="96130">MLTPLNRGTLRSASSISLRVRLLVRWCDVSSPGRKFPLAKEKAAKAERRSTKIQIILTSLRPTGTSERDMNLLKSILGWSENAAPKLQAEGTFYIEKAGTWTCLYNAARADLENGRESFTAILKITREDEGDADYDLPPEMTFPLHQGMDLAKEIGPLERAAFSWTFTSDEFGVATRYLFEFDREDDFVELFEARLRYSMYEAIYERSAVDASPDDLRAILLPREPAVRHAEAQLHTPIKSTSSSSVPHTPATPAMTPDSLSPSSIELMRSPLPPPPVEQKRQGKCVGNYAADFFRYSASTGTFLLIESQVQVAVNNTVHSKEAITCTPHSTASLCFNAACSQGLMGHADYLYILQSGVITLAQQVGSDMHIYFDETHKSVVWAYVHEGVTHTFSLVFHDEQVNEDFKQDISKFLWETNTATPFAKVAKNDVDWILGAYADEVDGMEEDDGIQEFDKMEFVEEKPETAGDKHEEEEEEEEEEQPEEEEDSDDEEEEVSEQDKNAKNSALAVGYKYDRSFVVRGSQIGVFKHTPDNRLKFSTTIKNVKTPSGQRFQPRKLMLHNEDENLLLLHPTEQNKVFKMDLTRGDVVEEWKTAREYPIKEVCPETKYAQTTSTPTLMGLNGQSFYRLDPRLPGEKQVSSRSYMYGKSAPALSCMATTENGHMVMGSRKGEIRLFSDKTFSRDIDPLARLKPRAKTTLPGLGDPIIGIDVTADGKWILATCRNYLLVASTALERGTTGFESTMGKEKPVPRILRLKPEHVELMEGKVSFTPARFNVGESDEERSIVTSTGPYIITWNFRKVKQNKLLEYTMKKYGDIVVADHFRYNQETAVVVALPNNVTMARKDVVKKLF</sequence>
<dbReference type="PANTHER" id="PTHR31913">
    <property type="entry name" value="VACUOLAR IMPORT AND DEGRADATION PROTEIN 27"/>
    <property type="match status" value="1"/>
</dbReference>
<dbReference type="GO" id="GO:0005634">
    <property type="term" value="C:nucleus"/>
    <property type="evidence" value="ECO:0007669"/>
    <property type="project" value="TreeGrafter"/>
</dbReference>
<dbReference type="SUPFAM" id="SSF50969">
    <property type="entry name" value="YVTN repeat-like/Quinoprotein amine dehydrogenase"/>
    <property type="match status" value="1"/>
</dbReference>
<dbReference type="EMBL" id="KB007805">
    <property type="protein sequence ID" value="ELR25541.1"/>
    <property type="molecule type" value="Genomic_DNA"/>
</dbReference>
<dbReference type="InterPro" id="IPR040458">
    <property type="entry name" value="Vid27"/>
</dbReference>
<evidence type="ECO:0000313" key="4">
    <source>
        <dbReference type="EMBL" id="ELR25541.1"/>
    </source>
</evidence>
<gene>
    <name evidence="4" type="ORF">ACA1_296380</name>
</gene>
<dbReference type="RefSeq" id="XP_004368296.1">
    <property type="nucleotide sequence ID" value="XM_004368239.1"/>
</dbReference>
<name>L8HMC9_ACACF</name>
<dbReference type="Pfam" id="PF17747">
    <property type="entry name" value="VID27_PH"/>
    <property type="match status" value="1"/>
</dbReference>
<feature type="domain" description="Vid27 PH-like" evidence="3">
    <location>
        <begin position="351"/>
        <end position="418"/>
    </location>
</feature>
<dbReference type="InterPro" id="IPR040768">
    <property type="entry name" value="Vid27_PH"/>
</dbReference>
<feature type="compositionally biased region" description="Acidic residues" evidence="1">
    <location>
        <begin position="473"/>
        <end position="498"/>
    </location>
</feature>
<feature type="region of interest" description="Disordered" evidence="1">
    <location>
        <begin position="460"/>
        <end position="505"/>
    </location>
</feature>
<dbReference type="Pfam" id="PF08553">
    <property type="entry name" value="VID27"/>
    <property type="match status" value="1"/>
</dbReference>
<dbReference type="AlphaFoldDB" id="L8HMC9"/>
<dbReference type="OrthoDB" id="18990at2759"/>
<accession>L8HMC9</accession>
<feature type="domain" description="Vacuolar import/degradation Vid27 C-terminal" evidence="2">
    <location>
        <begin position="505"/>
        <end position="851"/>
    </location>
</feature>
<dbReference type="GeneID" id="14926600"/>
<reference evidence="4 5" key="1">
    <citation type="journal article" date="2013" name="Genome Biol.">
        <title>Genome of Acanthamoeba castellanii highlights extensive lateral gene transfer and early evolution of tyrosine kinase signaling.</title>
        <authorList>
            <person name="Clarke M."/>
            <person name="Lohan A.J."/>
            <person name="Liu B."/>
            <person name="Lagkouvardos I."/>
            <person name="Roy S."/>
            <person name="Zafar N."/>
            <person name="Bertelli C."/>
            <person name="Schilde C."/>
            <person name="Kianianmomeni A."/>
            <person name="Burglin T.R."/>
            <person name="Frech C."/>
            <person name="Turcotte B."/>
            <person name="Kopec K.O."/>
            <person name="Synnott J.M."/>
            <person name="Choo C."/>
            <person name="Paponov I."/>
            <person name="Finkler A."/>
            <person name="Soon Heng Tan C."/>
            <person name="Hutchins A.P."/>
            <person name="Weinmeier T."/>
            <person name="Rattei T."/>
            <person name="Chu J.S."/>
            <person name="Gimenez G."/>
            <person name="Irimia M."/>
            <person name="Rigden D.J."/>
            <person name="Fitzpatrick D.A."/>
            <person name="Lorenzo-Morales J."/>
            <person name="Bateman A."/>
            <person name="Chiu C.H."/>
            <person name="Tang P."/>
            <person name="Hegemann P."/>
            <person name="Fromm H."/>
            <person name="Raoult D."/>
            <person name="Greub G."/>
            <person name="Miranda-Saavedra D."/>
            <person name="Chen N."/>
            <person name="Nash P."/>
            <person name="Ginger M.L."/>
            <person name="Horn M."/>
            <person name="Schaap P."/>
            <person name="Caler L."/>
            <person name="Loftus B."/>
        </authorList>
    </citation>
    <scope>NUCLEOTIDE SEQUENCE [LARGE SCALE GENOMIC DNA]</scope>
    <source>
        <strain evidence="4 5">Neff</strain>
    </source>
</reference>
<dbReference type="KEGG" id="acan:ACA1_296380"/>